<dbReference type="STRING" id="216432.CA2559_13158"/>
<sequence length="171" mass="18911">MSQLTHHQTEFPNTQFPIVLVLDQLTSPANLGSIFRLADAFGITKIVQYRCDIDMNSSRFKRTARTTNTTVPSERIDDISSYITSLKSDGYTTIALEITDSSKPIDAIPLSSENKLILIIGSERKGVSEQLLKHCDFATHITMFGKNSSMNVAQATGIALFQITKTLTPKL</sequence>
<keyword evidence="5" id="KW-1185">Reference proteome</keyword>
<dbReference type="PANTHER" id="PTHR46429">
    <property type="entry name" value="23S RRNA (GUANOSINE-2'-O-)-METHYLTRANSFERASE RLMB"/>
    <property type="match status" value="1"/>
</dbReference>
<dbReference type="GeneID" id="89454343"/>
<dbReference type="InterPro" id="IPR001537">
    <property type="entry name" value="SpoU_MeTrfase"/>
</dbReference>
<dbReference type="CDD" id="cd18082">
    <property type="entry name" value="SpoU-like_family"/>
    <property type="match status" value="1"/>
</dbReference>
<dbReference type="Proteomes" id="UP000002297">
    <property type="component" value="Chromosome"/>
</dbReference>
<dbReference type="PANTHER" id="PTHR46429:SF1">
    <property type="entry name" value="23S RRNA (GUANOSINE-2'-O-)-METHYLTRANSFERASE RLMB"/>
    <property type="match status" value="1"/>
</dbReference>
<proteinExistence type="predicted"/>
<evidence type="ECO:0000313" key="5">
    <source>
        <dbReference type="Proteomes" id="UP000002297"/>
    </source>
</evidence>
<keyword evidence="1 4" id="KW-0489">Methyltransferase</keyword>
<dbReference type="GO" id="GO:0032259">
    <property type="term" value="P:methylation"/>
    <property type="evidence" value="ECO:0007669"/>
    <property type="project" value="UniProtKB-KW"/>
</dbReference>
<reference evidence="4 5" key="1">
    <citation type="journal article" date="2010" name="J. Bacteriol.">
        <title>The complete genome sequence of Croceibacter atlanticus HTCC2559T.</title>
        <authorList>
            <person name="Oh H.M."/>
            <person name="Kang I."/>
            <person name="Ferriera S."/>
            <person name="Giovannoni S.J."/>
            <person name="Cho J.C."/>
        </authorList>
    </citation>
    <scope>NUCLEOTIDE SEQUENCE [LARGE SCALE GENOMIC DNA]</scope>
    <source>
        <strain evidence="5">ATCC BAA-628 / HTCC2559 / KCTC 12090</strain>
    </source>
</reference>
<gene>
    <name evidence="4" type="ordered locus">CA2559_13158</name>
</gene>
<dbReference type="InterPro" id="IPR029028">
    <property type="entry name" value="Alpha/beta_knot_MTases"/>
</dbReference>
<feature type="domain" description="tRNA/rRNA methyltransferase SpoU type" evidence="3">
    <location>
        <begin position="18"/>
        <end position="161"/>
    </location>
</feature>
<dbReference type="SUPFAM" id="SSF75217">
    <property type="entry name" value="alpha/beta knot"/>
    <property type="match status" value="1"/>
</dbReference>
<evidence type="ECO:0000256" key="2">
    <source>
        <dbReference type="ARBA" id="ARBA00022679"/>
    </source>
</evidence>
<dbReference type="EMBL" id="CP002046">
    <property type="protein sequence ID" value="EAP86990.1"/>
    <property type="molecule type" value="Genomic_DNA"/>
</dbReference>
<dbReference type="RefSeq" id="WP_013188371.1">
    <property type="nucleotide sequence ID" value="NC_014230.1"/>
</dbReference>
<dbReference type="InterPro" id="IPR029026">
    <property type="entry name" value="tRNA_m1G_MTases_N"/>
</dbReference>
<dbReference type="InterPro" id="IPR004441">
    <property type="entry name" value="rRNA_MeTrfase_TrmH"/>
</dbReference>
<dbReference type="GO" id="GO:0008173">
    <property type="term" value="F:RNA methyltransferase activity"/>
    <property type="evidence" value="ECO:0007669"/>
    <property type="project" value="InterPro"/>
</dbReference>
<organism evidence="4 5">
    <name type="scientific">Croceibacter atlanticus (strain ATCC BAA-628 / JCM 21780 / CIP 108009 / IAM 15332 / KCTC 12090 / HTCC2559)</name>
    <dbReference type="NCBI Taxonomy" id="216432"/>
    <lineage>
        <taxon>Bacteria</taxon>
        <taxon>Pseudomonadati</taxon>
        <taxon>Bacteroidota</taxon>
        <taxon>Flavobacteriia</taxon>
        <taxon>Flavobacteriales</taxon>
        <taxon>Flavobacteriaceae</taxon>
        <taxon>Croceibacter</taxon>
    </lineage>
</organism>
<dbReference type="GO" id="GO:0005829">
    <property type="term" value="C:cytosol"/>
    <property type="evidence" value="ECO:0007669"/>
    <property type="project" value="TreeGrafter"/>
</dbReference>
<dbReference type="GO" id="GO:0003723">
    <property type="term" value="F:RNA binding"/>
    <property type="evidence" value="ECO:0007669"/>
    <property type="project" value="InterPro"/>
</dbReference>
<evidence type="ECO:0000256" key="1">
    <source>
        <dbReference type="ARBA" id="ARBA00022603"/>
    </source>
</evidence>
<dbReference type="Pfam" id="PF00588">
    <property type="entry name" value="SpoU_methylase"/>
    <property type="match status" value="1"/>
</dbReference>
<dbReference type="AlphaFoldDB" id="A3UB04"/>
<protein>
    <submittedName>
        <fullName evidence="4">SpoU rRNA methylase family protein</fullName>
    </submittedName>
</protein>
<dbReference type="KEGG" id="cat:CA2559_13158"/>
<dbReference type="eggNOG" id="COG0566">
    <property type="taxonomic scope" value="Bacteria"/>
</dbReference>
<name>A3UB04_CROAH</name>
<dbReference type="HOGENOM" id="CLU_021322_4_3_10"/>
<dbReference type="Gene3D" id="3.40.1280.10">
    <property type="match status" value="1"/>
</dbReference>
<dbReference type="GO" id="GO:0006396">
    <property type="term" value="P:RNA processing"/>
    <property type="evidence" value="ECO:0007669"/>
    <property type="project" value="InterPro"/>
</dbReference>
<evidence type="ECO:0000313" key="4">
    <source>
        <dbReference type="EMBL" id="EAP86990.1"/>
    </source>
</evidence>
<keyword evidence="2" id="KW-0808">Transferase</keyword>
<evidence type="ECO:0000259" key="3">
    <source>
        <dbReference type="Pfam" id="PF00588"/>
    </source>
</evidence>
<accession>A3UB04</accession>
<dbReference type="OrthoDB" id="9795352at2"/>